<feature type="compositionally biased region" description="Acidic residues" evidence="3">
    <location>
        <begin position="1"/>
        <end position="11"/>
    </location>
</feature>
<organism evidence="6 7">
    <name type="scientific">Tribonema minus</name>
    <dbReference type="NCBI Taxonomy" id="303371"/>
    <lineage>
        <taxon>Eukaryota</taxon>
        <taxon>Sar</taxon>
        <taxon>Stramenopiles</taxon>
        <taxon>Ochrophyta</taxon>
        <taxon>PX clade</taxon>
        <taxon>Xanthophyceae</taxon>
        <taxon>Tribonematales</taxon>
        <taxon>Tribonemataceae</taxon>
        <taxon>Tribonema</taxon>
    </lineage>
</organism>
<feature type="domain" description="PAP-associated" evidence="4">
    <location>
        <begin position="236"/>
        <end position="293"/>
    </location>
</feature>
<dbReference type="Gene3D" id="1.10.1410.10">
    <property type="match status" value="1"/>
</dbReference>
<keyword evidence="2" id="KW-0460">Magnesium</keyword>
<keyword evidence="1" id="KW-0479">Metal-binding</keyword>
<feature type="region of interest" description="Disordered" evidence="3">
    <location>
        <begin position="365"/>
        <end position="433"/>
    </location>
</feature>
<dbReference type="PANTHER" id="PTHR23092">
    <property type="entry name" value="POLY(A) RNA POLYMERASE"/>
    <property type="match status" value="1"/>
</dbReference>
<dbReference type="SUPFAM" id="SSF81301">
    <property type="entry name" value="Nucleotidyltransferase"/>
    <property type="match status" value="1"/>
</dbReference>
<feature type="compositionally biased region" description="Basic residues" evidence="3">
    <location>
        <begin position="424"/>
        <end position="433"/>
    </location>
</feature>
<gene>
    <name evidence="6" type="ORF">JKP88DRAFT_348807</name>
</gene>
<dbReference type="GO" id="GO:1990817">
    <property type="term" value="F:poly(A) RNA polymerase activity"/>
    <property type="evidence" value="ECO:0007669"/>
    <property type="project" value="InterPro"/>
</dbReference>
<feature type="region of interest" description="Disordered" evidence="3">
    <location>
        <begin position="1"/>
        <end position="31"/>
    </location>
</feature>
<dbReference type="InterPro" id="IPR054708">
    <property type="entry name" value="MTPAP-like_central"/>
</dbReference>
<evidence type="ECO:0000259" key="4">
    <source>
        <dbReference type="Pfam" id="PF03828"/>
    </source>
</evidence>
<evidence type="ECO:0000256" key="3">
    <source>
        <dbReference type="SAM" id="MobiDB-lite"/>
    </source>
</evidence>
<dbReference type="SUPFAM" id="SSF81631">
    <property type="entry name" value="PAP/OAS1 substrate-binding domain"/>
    <property type="match status" value="1"/>
</dbReference>
<dbReference type="GO" id="GO:0043634">
    <property type="term" value="P:polyadenylation-dependent ncRNA catabolic process"/>
    <property type="evidence" value="ECO:0007669"/>
    <property type="project" value="TreeGrafter"/>
</dbReference>
<dbReference type="GO" id="GO:0031499">
    <property type="term" value="C:TRAMP complex"/>
    <property type="evidence" value="ECO:0007669"/>
    <property type="project" value="TreeGrafter"/>
</dbReference>
<sequence>MSGDSDDDVGGDGDGYIPLESSDEEEEDETGAGAVLPPWFRHEHWCPENVLVTLHNEILDFCDLVKPTKAEHEDAERALNFVTQVAEQVLGNGVAVHVFGSHLTKLLVPSSDLDLVIMNAPSNAIHLLSRDLRRRSNTGEIESLEVIGKAKVPIIKFVYVPPGGTAKLNCDICFNQTSGINTGRQTVALLSEYEPARPLALVMKHYLAQRKHNETYQGGVGSFLLQLMAISSVQYNLGSLLLHFLHMFGEGFNYEEVGISVQDKGYFFRKDQLGRTDALRPWLLSMENPWETNLDVGKNSYQIQTISQSFESNHMALQKALADRNPNQTPRSYLATVIKVDESLASRALPAYPLFRAQEFNVHAEEQQAHGKRRRRDSSDEEVSDTGSLRHRSDRKGSSAHQTQPRHRSAVVQSAGAVPGHGAGHVRSRVLPR</sequence>
<dbReference type="Pfam" id="PF03828">
    <property type="entry name" value="PAP_assoc"/>
    <property type="match status" value="1"/>
</dbReference>
<dbReference type="Proteomes" id="UP000664859">
    <property type="component" value="Unassembled WGS sequence"/>
</dbReference>
<reference evidence="6" key="1">
    <citation type="submission" date="2021-02" db="EMBL/GenBank/DDBJ databases">
        <title>First Annotated Genome of the Yellow-green Alga Tribonema minus.</title>
        <authorList>
            <person name="Mahan K.M."/>
        </authorList>
    </citation>
    <scope>NUCLEOTIDE SEQUENCE</scope>
    <source>
        <strain evidence="6">UTEX B ZZ1240</strain>
    </source>
</reference>
<dbReference type="PANTHER" id="PTHR23092:SF15">
    <property type="entry name" value="INACTIVE NON-CANONICAL POLY(A) RNA POLYMERASE PROTEIN TRF4-2-RELATED"/>
    <property type="match status" value="1"/>
</dbReference>
<dbReference type="GO" id="GO:0005730">
    <property type="term" value="C:nucleolus"/>
    <property type="evidence" value="ECO:0007669"/>
    <property type="project" value="TreeGrafter"/>
</dbReference>
<feature type="domain" description="Poly(A) RNA polymerase mitochondrial-like central palm" evidence="5">
    <location>
        <begin position="54"/>
        <end position="182"/>
    </location>
</feature>
<keyword evidence="7" id="KW-1185">Reference proteome</keyword>
<accession>A0A835YW64</accession>
<evidence type="ECO:0000313" key="6">
    <source>
        <dbReference type="EMBL" id="KAG5182611.1"/>
    </source>
</evidence>
<evidence type="ECO:0000256" key="2">
    <source>
        <dbReference type="ARBA" id="ARBA00022842"/>
    </source>
</evidence>
<dbReference type="Gene3D" id="3.30.460.10">
    <property type="entry name" value="Beta Polymerase, domain 2"/>
    <property type="match status" value="1"/>
</dbReference>
<dbReference type="AlphaFoldDB" id="A0A835YW64"/>
<dbReference type="GO" id="GO:0031123">
    <property type="term" value="P:RNA 3'-end processing"/>
    <property type="evidence" value="ECO:0007669"/>
    <property type="project" value="TreeGrafter"/>
</dbReference>
<dbReference type="OrthoDB" id="273917at2759"/>
<comment type="caution">
    <text evidence="6">The sequence shown here is derived from an EMBL/GenBank/DDBJ whole genome shotgun (WGS) entry which is preliminary data.</text>
</comment>
<dbReference type="InterPro" id="IPR002058">
    <property type="entry name" value="PAP_assoc"/>
</dbReference>
<dbReference type="GO" id="GO:0046872">
    <property type="term" value="F:metal ion binding"/>
    <property type="evidence" value="ECO:0007669"/>
    <property type="project" value="UniProtKB-KW"/>
</dbReference>
<proteinExistence type="predicted"/>
<dbReference type="Pfam" id="PF22600">
    <property type="entry name" value="MTPAP-like_central"/>
    <property type="match status" value="1"/>
</dbReference>
<dbReference type="CDD" id="cd05402">
    <property type="entry name" value="NT_PAP_TUTase"/>
    <property type="match status" value="1"/>
</dbReference>
<name>A0A835YW64_9STRA</name>
<feature type="compositionally biased region" description="Acidic residues" evidence="3">
    <location>
        <begin position="21"/>
        <end position="30"/>
    </location>
</feature>
<evidence type="ECO:0000313" key="7">
    <source>
        <dbReference type="Proteomes" id="UP000664859"/>
    </source>
</evidence>
<dbReference type="InterPro" id="IPR043519">
    <property type="entry name" value="NT_sf"/>
</dbReference>
<dbReference type="InterPro" id="IPR045862">
    <property type="entry name" value="Trf4-like"/>
</dbReference>
<evidence type="ECO:0000259" key="5">
    <source>
        <dbReference type="Pfam" id="PF22600"/>
    </source>
</evidence>
<evidence type="ECO:0000256" key="1">
    <source>
        <dbReference type="ARBA" id="ARBA00022723"/>
    </source>
</evidence>
<protein>
    <submittedName>
        <fullName evidence="6">Uncharacterized protein</fullName>
    </submittedName>
</protein>
<dbReference type="GO" id="GO:0003729">
    <property type="term" value="F:mRNA binding"/>
    <property type="evidence" value="ECO:0007669"/>
    <property type="project" value="TreeGrafter"/>
</dbReference>
<dbReference type="EMBL" id="JAFCMP010000235">
    <property type="protein sequence ID" value="KAG5182611.1"/>
    <property type="molecule type" value="Genomic_DNA"/>
</dbReference>